<comment type="caution">
    <text evidence="1">The sequence shown here is derived from an EMBL/GenBank/DDBJ whole genome shotgun (WGS) entry which is preliminary data.</text>
</comment>
<name>A0A258HDS5_9CAUL</name>
<proteinExistence type="predicted"/>
<dbReference type="Proteomes" id="UP000216147">
    <property type="component" value="Unassembled WGS sequence"/>
</dbReference>
<protein>
    <recommendedName>
        <fullName evidence="3">YokE-like PH domain-containing protein</fullName>
    </recommendedName>
</protein>
<evidence type="ECO:0000313" key="2">
    <source>
        <dbReference type="Proteomes" id="UP000216147"/>
    </source>
</evidence>
<organism evidence="1 2">
    <name type="scientific">Brevundimonas subvibrioides</name>
    <dbReference type="NCBI Taxonomy" id="74313"/>
    <lineage>
        <taxon>Bacteria</taxon>
        <taxon>Pseudomonadati</taxon>
        <taxon>Pseudomonadota</taxon>
        <taxon>Alphaproteobacteria</taxon>
        <taxon>Caulobacterales</taxon>
        <taxon>Caulobacteraceae</taxon>
        <taxon>Brevundimonas</taxon>
    </lineage>
</organism>
<evidence type="ECO:0008006" key="3">
    <source>
        <dbReference type="Google" id="ProtNLM"/>
    </source>
</evidence>
<dbReference type="AlphaFoldDB" id="A0A258HDS5"/>
<gene>
    <name evidence="1" type="ORF">B7Y86_14540</name>
</gene>
<accession>A0A258HDS5</accession>
<sequence>MEITRRLMDMKQAVKLLADELLFEGYAVSRDYGSVCRPGLALVTNWRIIFLDPDTGLSAIPISREVEVERSTPTTLIITAWHDRMVLNFDGPSALESVKSLLKQAPGWASAGLDMSRTGIGRRSHEWRDLVIDGGVTVRSASARPA</sequence>
<evidence type="ECO:0000313" key="1">
    <source>
        <dbReference type="EMBL" id="OYX55155.1"/>
    </source>
</evidence>
<reference evidence="1 2" key="1">
    <citation type="submission" date="2017-03" db="EMBL/GenBank/DDBJ databases">
        <title>Lifting the veil on microbial sulfur biogeochemistry in mining wastewaters.</title>
        <authorList>
            <person name="Kantor R.S."/>
            <person name="Colenbrander Nelson T."/>
            <person name="Marshall S."/>
            <person name="Bennett D."/>
            <person name="Apte S."/>
            <person name="Camacho D."/>
            <person name="Thomas B.C."/>
            <person name="Warren L.A."/>
            <person name="Banfield J.F."/>
        </authorList>
    </citation>
    <scope>NUCLEOTIDE SEQUENCE [LARGE SCALE GENOMIC DNA]</scope>
    <source>
        <strain evidence="1">32-68-21</strain>
    </source>
</reference>
<dbReference type="EMBL" id="NCEQ01000016">
    <property type="protein sequence ID" value="OYX55155.1"/>
    <property type="molecule type" value="Genomic_DNA"/>
</dbReference>